<organism evidence="1 2">
    <name type="scientific">Orbilia javanica</name>
    <dbReference type="NCBI Taxonomy" id="47235"/>
    <lineage>
        <taxon>Eukaryota</taxon>
        <taxon>Fungi</taxon>
        <taxon>Dikarya</taxon>
        <taxon>Ascomycota</taxon>
        <taxon>Pezizomycotina</taxon>
        <taxon>Orbiliomycetes</taxon>
        <taxon>Orbiliales</taxon>
        <taxon>Orbiliaceae</taxon>
        <taxon>Orbilia</taxon>
    </lineage>
</organism>
<evidence type="ECO:0000313" key="1">
    <source>
        <dbReference type="EMBL" id="KAK6345674.1"/>
    </source>
</evidence>
<keyword evidence="2" id="KW-1185">Reference proteome</keyword>
<gene>
    <name evidence="1" type="ORF">TWF718_007583</name>
</gene>
<reference evidence="1 2" key="1">
    <citation type="submission" date="2019-10" db="EMBL/GenBank/DDBJ databases">
        <authorList>
            <person name="Palmer J.M."/>
        </authorList>
    </citation>
    <scope>NUCLEOTIDE SEQUENCE [LARGE SCALE GENOMIC DNA]</scope>
    <source>
        <strain evidence="1 2">TWF718</strain>
    </source>
</reference>
<protein>
    <submittedName>
        <fullName evidence="1">Uncharacterized protein</fullName>
    </submittedName>
</protein>
<proteinExistence type="predicted"/>
<comment type="caution">
    <text evidence="1">The sequence shown here is derived from an EMBL/GenBank/DDBJ whole genome shotgun (WGS) entry which is preliminary data.</text>
</comment>
<name>A0AAN8N341_9PEZI</name>
<dbReference type="AlphaFoldDB" id="A0AAN8N341"/>
<sequence length="99" mass="10223">MSTIAFTQNTIRVQLDQTIGSVNFTGVTLANASNHAGVTSPPFAFVVVTTNAGEPSNYLIQPGATQPKSFKTYTISGPSGSGVISITDPDGNTAATFKQ</sequence>
<evidence type="ECO:0000313" key="2">
    <source>
        <dbReference type="Proteomes" id="UP001313282"/>
    </source>
</evidence>
<dbReference type="EMBL" id="JAVHNR010000004">
    <property type="protein sequence ID" value="KAK6345674.1"/>
    <property type="molecule type" value="Genomic_DNA"/>
</dbReference>
<dbReference type="Proteomes" id="UP001313282">
    <property type="component" value="Unassembled WGS sequence"/>
</dbReference>
<accession>A0AAN8N341</accession>